<reference evidence="1" key="1">
    <citation type="submission" date="2021-03" db="EMBL/GenBank/DDBJ databases">
        <authorList>
            <person name="Li Z."/>
            <person name="Yang C."/>
        </authorList>
    </citation>
    <scope>NUCLEOTIDE SEQUENCE</scope>
    <source>
        <strain evidence="1">Dzin_1.0</strain>
        <tissue evidence="1">Leaf</tissue>
    </source>
</reference>
<comment type="caution">
    <text evidence="1">The sequence shown here is derived from an EMBL/GenBank/DDBJ whole genome shotgun (WGS) entry which is preliminary data.</text>
</comment>
<keyword evidence="2" id="KW-1185">Reference proteome</keyword>
<evidence type="ECO:0000313" key="1">
    <source>
        <dbReference type="EMBL" id="KAJ0984878.1"/>
    </source>
</evidence>
<organism evidence="1 2">
    <name type="scientific">Dioscorea zingiberensis</name>
    <dbReference type="NCBI Taxonomy" id="325984"/>
    <lineage>
        <taxon>Eukaryota</taxon>
        <taxon>Viridiplantae</taxon>
        <taxon>Streptophyta</taxon>
        <taxon>Embryophyta</taxon>
        <taxon>Tracheophyta</taxon>
        <taxon>Spermatophyta</taxon>
        <taxon>Magnoliopsida</taxon>
        <taxon>Liliopsida</taxon>
        <taxon>Dioscoreales</taxon>
        <taxon>Dioscoreaceae</taxon>
        <taxon>Dioscorea</taxon>
    </lineage>
</organism>
<proteinExistence type="predicted"/>
<evidence type="ECO:0000313" key="2">
    <source>
        <dbReference type="Proteomes" id="UP001085076"/>
    </source>
</evidence>
<name>A0A9D5D696_9LILI</name>
<reference evidence="1" key="2">
    <citation type="journal article" date="2022" name="Hortic Res">
        <title>The genome of Dioscorea zingiberensis sheds light on the biosynthesis, origin and evolution of the medicinally important diosgenin saponins.</title>
        <authorList>
            <person name="Li Y."/>
            <person name="Tan C."/>
            <person name="Li Z."/>
            <person name="Guo J."/>
            <person name="Li S."/>
            <person name="Chen X."/>
            <person name="Wang C."/>
            <person name="Dai X."/>
            <person name="Yang H."/>
            <person name="Song W."/>
            <person name="Hou L."/>
            <person name="Xu J."/>
            <person name="Tong Z."/>
            <person name="Xu A."/>
            <person name="Yuan X."/>
            <person name="Wang W."/>
            <person name="Yang Q."/>
            <person name="Chen L."/>
            <person name="Sun Z."/>
            <person name="Wang K."/>
            <person name="Pan B."/>
            <person name="Chen J."/>
            <person name="Bao Y."/>
            <person name="Liu F."/>
            <person name="Qi X."/>
            <person name="Gang D.R."/>
            <person name="Wen J."/>
            <person name="Li J."/>
        </authorList>
    </citation>
    <scope>NUCLEOTIDE SEQUENCE</scope>
    <source>
        <strain evidence="1">Dzin_1.0</strain>
    </source>
</reference>
<protein>
    <submittedName>
        <fullName evidence="1">Uncharacterized protein</fullName>
    </submittedName>
</protein>
<accession>A0A9D5D696</accession>
<dbReference type="AlphaFoldDB" id="A0A9D5D696"/>
<sequence length="58" mass="6472">MPRSPNESEVAMRVIPRDGSKRCYMDTEVRSILYSLKNTSCCVTGQSTGFLCVVRLKG</sequence>
<dbReference type="Proteomes" id="UP001085076">
    <property type="component" value="Miscellaneous, Linkage group lg01"/>
</dbReference>
<gene>
    <name evidence="1" type="ORF">J5N97_003234</name>
</gene>
<dbReference type="EMBL" id="JAGGNH010000001">
    <property type="protein sequence ID" value="KAJ0984878.1"/>
    <property type="molecule type" value="Genomic_DNA"/>
</dbReference>